<evidence type="ECO:0008006" key="7">
    <source>
        <dbReference type="Google" id="ProtNLM"/>
    </source>
</evidence>
<dbReference type="PANTHER" id="PTHR28657:SF5">
    <property type="entry name" value="INDOLEAMINE 2,3-DIOXYGENASE"/>
    <property type="match status" value="1"/>
</dbReference>
<dbReference type="GO" id="GO:0046872">
    <property type="term" value="F:metal ion binding"/>
    <property type="evidence" value="ECO:0007669"/>
    <property type="project" value="UniProtKB-KW"/>
</dbReference>
<keyword evidence="6" id="KW-1185">Reference proteome</keyword>
<comment type="similarity">
    <text evidence="1">Belongs to the indoleamine 2,3-dioxygenase family.</text>
</comment>
<organism evidence="6">
    <name type="scientific">Chlorella variabilis</name>
    <name type="common">Green alga</name>
    <dbReference type="NCBI Taxonomy" id="554065"/>
    <lineage>
        <taxon>Eukaryota</taxon>
        <taxon>Viridiplantae</taxon>
        <taxon>Chlorophyta</taxon>
        <taxon>core chlorophytes</taxon>
        <taxon>Trebouxiophyceae</taxon>
        <taxon>Chlorellales</taxon>
        <taxon>Chlorellaceae</taxon>
        <taxon>Chlorella clade</taxon>
        <taxon>Chlorella</taxon>
    </lineage>
</organism>
<name>E1Z307_CHLVA</name>
<evidence type="ECO:0000256" key="2">
    <source>
        <dbReference type="ARBA" id="ARBA00022723"/>
    </source>
</evidence>
<evidence type="ECO:0000313" key="5">
    <source>
        <dbReference type="EMBL" id="EFN59758.1"/>
    </source>
</evidence>
<dbReference type="EMBL" id="GL433835">
    <property type="protein sequence ID" value="EFN59758.1"/>
    <property type="molecule type" value="Genomic_DNA"/>
</dbReference>
<accession>E1Z307</accession>
<dbReference type="STRING" id="554065.E1Z307"/>
<evidence type="ECO:0000256" key="1">
    <source>
        <dbReference type="ARBA" id="ARBA00007119"/>
    </source>
</evidence>
<dbReference type="SUPFAM" id="SSF140959">
    <property type="entry name" value="Indolic compounds 2,3-dioxygenase-like"/>
    <property type="match status" value="1"/>
</dbReference>
<dbReference type="Proteomes" id="UP000008141">
    <property type="component" value="Unassembled WGS sequence"/>
</dbReference>
<evidence type="ECO:0000256" key="4">
    <source>
        <dbReference type="PIRSR" id="PIRSR600898-1"/>
    </source>
</evidence>
<dbReference type="KEGG" id="cvr:CHLNCDRAFT_133396"/>
<dbReference type="InterPro" id="IPR000898">
    <property type="entry name" value="Indolamine_dOase"/>
</dbReference>
<keyword evidence="2 4" id="KW-0479">Metal-binding</keyword>
<dbReference type="GO" id="GO:0019441">
    <property type="term" value="P:L-tryptophan catabolic process to kynurenine"/>
    <property type="evidence" value="ECO:0007669"/>
    <property type="project" value="InterPro"/>
</dbReference>
<dbReference type="OrthoDB" id="540174at2759"/>
<dbReference type="AlphaFoldDB" id="E1Z307"/>
<gene>
    <name evidence="5" type="ORF">CHLNCDRAFT_133396</name>
</gene>
<dbReference type="Gene3D" id="1.20.58.480">
    <property type="match status" value="1"/>
</dbReference>
<dbReference type="RefSeq" id="XP_005851860.1">
    <property type="nucleotide sequence ID" value="XM_005851798.1"/>
</dbReference>
<evidence type="ECO:0000313" key="6">
    <source>
        <dbReference type="Proteomes" id="UP000008141"/>
    </source>
</evidence>
<dbReference type="eggNOG" id="ENOG502QV6W">
    <property type="taxonomic scope" value="Eukaryota"/>
</dbReference>
<keyword evidence="4" id="KW-0349">Heme</keyword>
<dbReference type="GO" id="GO:0016702">
    <property type="term" value="F:oxidoreductase activity, acting on single donors with incorporation of molecular oxygen, incorporation of two atoms of oxygen"/>
    <property type="evidence" value="ECO:0007669"/>
    <property type="project" value="UniProtKB-ARBA"/>
</dbReference>
<feature type="binding site" description="proximal binding residue" evidence="4">
    <location>
        <position position="364"/>
    </location>
    <ligand>
        <name>heme b</name>
        <dbReference type="ChEBI" id="CHEBI:60344"/>
    </ligand>
    <ligandPart>
        <name>Fe</name>
        <dbReference type="ChEBI" id="CHEBI:18248"/>
    </ligandPart>
</feature>
<protein>
    <recommendedName>
        <fullName evidence="7">Indoleamine 2,3-dioxygenase</fullName>
    </recommendedName>
</protein>
<dbReference type="GO" id="GO:0020037">
    <property type="term" value="F:heme binding"/>
    <property type="evidence" value="ECO:0007669"/>
    <property type="project" value="InterPro"/>
</dbReference>
<dbReference type="GeneID" id="17359274"/>
<sequence>MAASVSSAWGLARPPKVEPRTRACQAFQSVTAERGFLPQSDPLTRLSDPQYAAWEDALDQLPKYAVAAGRGELRAWLLSLPAFPTEAAVAGGSDELWRTYLLLSFLAHGYMWCDGPGTPSVLPAGLAAPWCAVAAALDMPPVLVYATYNLANWRRLDPAAPVQLGNICCLHNFLGGIDEEWFRLIHVAIEAQAAPAMVALPAGQAAAAAGDVAGVRLTLEAITAALVAMQATLERMGEKCDPHVYYRRLRLPMSGWRNNPALPGGLVYESQYGGQPQQLYGETGAQSAVLHALDAALGIRHDPSSWLRAYLLDMRRHMPPAHRAYVASLEAGPSLRQAAEAQPGSLKPAYNECVHELEKFRSQHKAFAFNYIAKHSQRADETGTGGSDFMPALAGYRDATSQHRLA</sequence>
<dbReference type="InterPro" id="IPR037217">
    <property type="entry name" value="Trp/Indoleamine_2_3_dOase-like"/>
</dbReference>
<dbReference type="PANTHER" id="PTHR28657">
    <property type="entry name" value="INDOLEAMINE 2,3-DIOXYGENASE"/>
    <property type="match status" value="1"/>
</dbReference>
<reference evidence="5 6" key="1">
    <citation type="journal article" date="2010" name="Plant Cell">
        <title>The Chlorella variabilis NC64A genome reveals adaptation to photosymbiosis, coevolution with viruses, and cryptic sex.</title>
        <authorList>
            <person name="Blanc G."/>
            <person name="Duncan G."/>
            <person name="Agarkova I."/>
            <person name="Borodovsky M."/>
            <person name="Gurnon J."/>
            <person name="Kuo A."/>
            <person name="Lindquist E."/>
            <person name="Lucas S."/>
            <person name="Pangilinan J."/>
            <person name="Polle J."/>
            <person name="Salamov A."/>
            <person name="Terry A."/>
            <person name="Yamada T."/>
            <person name="Dunigan D.D."/>
            <person name="Grigoriev I.V."/>
            <person name="Claverie J.M."/>
            <person name="Van Etten J.L."/>
        </authorList>
    </citation>
    <scope>NUCLEOTIDE SEQUENCE [LARGE SCALE GENOMIC DNA]</scope>
    <source>
        <strain evidence="5 6">NC64A</strain>
    </source>
</reference>
<dbReference type="Pfam" id="PF01231">
    <property type="entry name" value="IDO"/>
    <property type="match status" value="1"/>
</dbReference>
<keyword evidence="3 4" id="KW-0408">Iron</keyword>
<dbReference type="OMA" id="SNKIMEP"/>
<evidence type="ECO:0000256" key="3">
    <source>
        <dbReference type="ARBA" id="ARBA00023004"/>
    </source>
</evidence>
<dbReference type="InParanoid" id="E1Z307"/>
<proteinExistence type="inferred from homology"/>